<comment type="caution">
    <text evidence="2">The sequence shown here is derived from an EMBL/GenBank/DDBJ whole genome shotgun (WGS) entry which is preliminary data.</text>
</comment>
<gene>
    <name evidence="2" type="ORF">DPMN_050117</name>
</gene>
<organism evidence="2 3">
    <name type="scientific">Dreissena polymorpha</name>
    <name type="common">Zebra mussel</name>
    <name type="synonym">Mytilus polymorpha</name>
    <dbReference type="NCBI Taxonomy" id="45954"/>
    <lineage>
        <taxon>Eukaryota</taxon>
        <taxon>Metazoa</taxon>
        <taxon>Spiralia</taxon>
        <taxon>Lophotrochozoa</taxon>
        <taxon>Mollusca</taxon>
        <taxon>Bivalvia</taxon>
        <taxon>Autobranchia</taxon>
        <taxon>Heteroconchia</taxon>
        <taxon>Euheterodonta</taxon>
        <taxon>Imparidentia</taxon>
        <taxon>Neoheterodontei</taxon>
        <taxon>Myida</taxon>
        <taxon>Dreissenoidea</taxon>
        <taxon>Dreissenidae</taxon>
        <taxon>Dreissena</taxon>
    </lineage>
</organism>
<proteinExistence type="predicted"/>
<name>A0A9D4HMQ4_DREPO</name>
<sequence length="79" mass="9075">MQHLPGSVEGGRQSGRFYLPSHSKPSSRRLPLQRKTPTPMFEDALSFCSACQYLQKQKRSFSTMRWVKTYLINHTTSGL</sequence>
<dbReference type="Proteomes" id="UP000828390">
    <property type="component" value="Unassembled WGS sequence"/>
</dbReference>
<evidence type="ECO:0000313" key="2">
    <source>
        <dbReference type="EMBL" id="KAH3724301.1"/>
    </source>
</evidence>
<protein>
    <submittedName>
        <fullName evidence="2">Uncharacterized protein</fullName>
    </submittedName>
</protein>
<reference evidence="2" key="1">
    <citation type="journal article" date="2019" name="bioRxiv">
        <title>The Genome of the Zebra Mussel, Dreissena polymorpha: A Resource for Invasive Species Research.</title>
        <authorList>
            <person name="McCartney M.A."/>
            <person name="Auch B."/>
            <person name="Kono T."/>
            <person name="Mallez S."/>
            <person name="Zhang Y."/>
            <person name="Obille A."/>
            <person name="Becker A."/>
            <person name="Abrahante J.E."/>
            <person name="Garbe J."/>
            <person name="Badalamenti J.P."/>
            <person name="Herman A."/>
            <person name="Mangelson H."/>
            <person name="Liachko I."/>
            <person name="Sullivan S."/>
            <person name="Sone E.D."/>
            <person name="Koren S."/>
            <person name="Silverstein K.A.T."/>
            <person name="Beckman K.B."/>
            <person name="Gohl D.M."/>
        </authorList>
    </citation>
    <scope>NUCLEOTIDE SEQUENCE</scope>
    <source>
        <strain evidence="2">Duluth1</strain>
        <tissue evidence="2">Whole animal</tissue>
    </source>
</reference>
<evidence type="ECO:0000313" key="3">
    <source>
        <dbReference type="Proteomes" id="UP000828390"/>
    </source>
</evidence>
<feature type="region of interest" description="Disordered" evidence="1">
    <location>
        <begin position="1"/>
        <end position="35"/>
    </location>
</feature>
<evidence type="ECO:0000256" key="1">
    <source>
        <dbReference type="SAM" id="MobiDB-lite"/>
    </source>
</evidence>
<dbReference type="EMBL" id="JAIWYP010000012">
    <property type="protein sequence ID" value="KAH3724301.1"/>
    <property type="molecule type" value="Genomic_DNA"/>
</dbReference>
<accession>A0A9D4HMQ4</accession>
<dbReference type="AlphaFoldDB" id="A0A9D4HMQ4"/>
<keyword evidence="3" id="KW-1185">Reference proteome</keyword>
<reference evidence="2" key="2">
    <citation type="submission" date="2020-11" db="EMBL/GenBank/DDBJ databases">
        <authorList>
            <person name="McCartney M.A."/>
            <person name="Auch B."/>
            <person name="Kono T."/>
            <person name="Mallez S."/>
            <person name="Becker A."/>
            <person name="Gohl D.M."/>
            <person name="Silverstein K.A.T."/>
            <person name="Koren S."/>
            <person name="Bechman K.B."/>
            <person name="Herman A."/>
            <person name="Abrahante J.E."/>
            <person name="Garbe J."/>
        </authorList>
    </citation>
    <scope>NUCLEOTIDE SEQUENCE</scope>
    <source>
        <strain evidence="2">Duluth1</strain>
        <tissue evidence="2">Whole animal</tissue>
    </source>
</reference>